<evidence type="ECO:0008006" key="4">
    <source>
        <dbReference type="Google" id="ProtNLM"/>
    </source>
</evidence>
<protein>
    <recommendedName>
        <fullName evidence="4">Secreted protein</fullName>
    </recommendedName>
</protein>
<dbReference type="Proteomes" id="UP001195483">
    <property type="component" value="Unassembled WGS sequence"/>
</dbReference>
<accession>A0AAE0SLU6</accession>
<evidence type="ECO:0000256" key="1">
    <source>
        <dbReference type="SAM" id="SignalP"/>
    </source>
</evidence>
<gene>
    <name evidence="2" type="ORF">CHS0354_013829</name>
</gene>
<feature type="chain" id="PRO_5042056896" description="Secreted protein" evidence="1">
    <location>
        <begin position="20"/>
        <end position="183"/>
    </location>
</feature>
<evidence type="ECO:0000313" key="3">
    <source>
        <dbReference type="Proteomes" id="UP001195483"/>
    </source>
</evidence>
<dbReference type="AlphaFoldDB" id="A0AAE0SLU6"/>
<organism evidence="2 3">
    <name type="scientific">Potamilus streckersoni</name>
    <dbReference type="NCBI Taxonomy" id="2493646"/>
    <lineage>
        <taxon>Eukaryota</taxon>
        <taxon>Metazoa</taxon>
        <taxon>Spiralia</taxon>
        <taxon>Lophotrochozoa</taxon>
        <taxon>Mollusca</taxon>
        <taxon>Bivalvia</taxon>
        <taxon>Autobranchia</taxon>
        <taxon>Heteroconchia</taxon>
        <taxon>Palaeoheterodonta</taxon>
        <taxon>Unionida</taxon>
        <taxon>Unionoidea</taxon>
        <taxon>Unionidae</taxon>
        <taxon>Ambleminae</taxon>
        <taxon>Lampsilini</taxon>
        <taxon>Potamilus</taxon>
    </lineage>
</organism>
<reference evidence="2" key="1">
    <citation type="journal article" date="2021" name="Genome Biol. Evol.">
        <title>A High-Quality Reference Genome for a Parasitic Bivalve with Doubly Uniparental Inheritance (Bivalvia: Unionida).</title>
        <authorList>
            <person name="Smith C.H."/>
        </authorList>
    </citation>
    <scope>NUCLEOTIDE SEQUENCE</scope>
    <source>
        <strain evidence="2">CHS0354</strain>
    </source>
</reference>
<proteinExistence type="predicted"/>
<keyword evidence="1" id="KW-0732">Signal</keyword>
<dbReference type="EMBL" id="JAEAOA010000846">
    <property type="protein sequence ID" value="KAK3594222.1"/>
    <property type="molecule type" value="Genomic_DNA"/>
</dbReference>
<reference evidence="2" key="3">
    <citation type="submission" date="2023-05" db="EMBL/GenBank/DDBJ databases">
        <authorList>
            <person name="Smith C.H."/>
        </authorList>
    </citation>
    <scope>NUCLEOTIDE SEQUENCE</scope>
    <source>
        <strain evidence="2">CHS0354</strain>
        <tissue evidence="2">Mantle</tissue>
    </source>
</reference>
<keyword evidence="3" id="KW-1185">Reference proteome</keyword>
<name>A0AAE0SLU6_9BIVA</name>
<evidence type="ECO:0000313" key="2">
    <source>
        <dbReference type="EMBL" id="KAK3594222.1"/>
    </source>
</evidence>
<reference evidence="2" key="2">
    <citation type="journal article" date="2021" name="Genome Biol. Evol.">
        <title>Developing a high-quality reference genome for a parasitic bivalve with doubly uniparental inheritance (Bivalvia: Unionida).</title>
        <authorList>
            <person name="Smith C.H."/>
        </authorList>
    </citation>
    <scope>NUCLEOTIDE SEQUENCE</scope>
    <source>
        <strain evidence="2">CHS0354</strain>
        <tissue evidence="2">Mantle</tissue>
    </source>
</reference>
<feature type="signal peptide" evidence="1">
    <location>
        <begin position="1"/>
        <end position="19"/>
    </location>
</feature>
<comment type="caution">
    <text evidence="2">The sequence shown here is derived from an EMBL/GenBank/DDBJ whole genome shotgun (WGS) entry which is preliminary data.</text>
</comment>
<sequence>MSMLPTFLLSLMVISMCSADILRYRVSKLVNVGHEVMMDAVYDTLEQTGLYTLGTDLHSSCPWTTINLHDYRTGMVAFKQVNTGLCYIKPSNESIQQAMVVIRREKMGYKSVIPTENWKVDRQVLSFAAVEVIAGHNIAEFCKDYEVHSLIQEISTQHKHKRSPCELVCFLCLVQLENEAQHA</sequence>